<feature type="domain" description="AIG1-type G" evidence="4">
    <location>
        <begin position="436"/>
        <end position="636"/>
    </location>
</feature>
<dbReference type="PROSITE" id="PS51720">
    <property type="entry name" value="G_AIG1"/>
    <property type="match status" value="3"/>
</dbReference>
<dbReference type="Pfam" id="PF04548">
    <property type="entry name" value="AIG1"/>
    <property type="match status" value="3"/>
</dbReference>
<dbReference type="InterPro" id="IPR027417">
    <property type="entry name" value="P-loop_NTPase"/>
</dbReference>
<dbReference type="SUPFAM" id="SSF52540">
    <property type="entry name" value="P-loop containing nucleoside triphosphate hydrolases"/>
    <property type="match status" value="3"/>
</dbReference>
<sequence length="655" mass="73167">MDAERGEDGEFRLILVGKSGGGKSATGNTILGRRVFESILEAKTTTLRCQRGQGSWQGTKIAVVDTAAMFDSEDYDEILQREIMTCIELSWPGPHALILVTQTGRFTAEDVAAAKCVRDIFGPESTRHTIVLFTCVEDLGGGSLQEYVRKSDNRNLCDLIQQCGNRFCGFNNKATGAEWERQVSELMDMVQRTISKNGDRYYVNQLRESLKSSVTTLCPNSAPLFSKLPGDNAELRLILVGKSGGGKSATGNTILGDTVFKSALASGTTTLKCEKEQGSWRGRKICVIDTPAFFDSEEMEKSLEPELENCRQMCQSGLHAFILVTQVGRFTGGDAAAAKRVWKIFGEKSTSRMIVVFTCKEDLEGNSLTKYIEEAKNKNLCELLEKCNHRFCGFNNKAEGGEREKQVSKLMEMVEKIVEENQGKPYFIPQGDDADIQLILVGKSGGGKSATGNTILCRQDFESLLAAKTTTVEFQKEQGTWKEWKISVIDTPAIFDSKVEEKSLEKQLENCRQMCQSGLHAFIFVTQVGRFTAEDTVAAKRVWKLFGEKSARRTIVVFTCKEDLEGNSLKKDIEEAKNKNLHELMKKCNHRFCGFNNKAEGDEREKQVSELMEMVEEIVKENQGKPYFIPQGSEKSNFVQKYLIGGKNKKQKTLR</sequence>
<dbReference type="Proteomes" id="UP001652622">
    <property type="component" value="Unplaced"/>
</dbReference>
<dbReference type="Gene3D" id="3.40.50.300">
    <property type="entry name" value="P-loop containing nucleotide triphosphate hydrolases"/>
    <property type="match status" value="3"/>
</dbReference>
<proteinExistence type="inferred from homology"/>
<evidence type="ECO:0000313" key="6">
    <source>
        <dbReference type="RefSeq" id="XP_060539228.1"/>
    </source>
</evidence>
<evidence type="ECO:0000256" key="2">
    <source>
        <dbReference type="ARBA" id="ARBA00022741"/>
    </source>
</evidence>
<organism evidence="5 6">
    <name type="scientific">Pantherophis guttatus</name>
    <name type="common">Corn snake</name>
    <name type="synonym">Elaphe guttata</name>
    <dbReference type="NCBI Taxonomy" id="94885"/>
    <lineage>
        <taxon>Eukaryota</taxon>
        <taxon>Metazoa</taxon>
        <taxon>Chordata</taxon>
        <taxon>Craniata</taxon>
        <taxon>Vertebrata</taxon>
        <taxon>Euteleostomi</taxon>
        <taxon>Lepidosauria</taxon>
        <taxon>Squamata</taxon>
        <taxon>Bifurcata</taxon>
        <taxon>Unidentata</taxon>
        <taxon>Episquamata</taxon>
        <taxon>Toxicofera</taxon>
        <taxon>Serpentes</taxon>
        <taxon>Colubroidea</taxon>
        <taxon>Colubridae</taxon>
        <taxon>Colubrinae</taxon>
        <taxon>Pantherophis</taxon>
    </lineage>
</organism>
<evidence type="ECO:0000256" key="1">
    <source>
        <dbReference type="ARBA" id="ARBA00008535"/>
    </source>
</evidence>
<accession>A0ABM3YSY1</accession>
<dbReference type="PANTHER" id="PTHR10903">
    <property type="entry name" value="GTPASE, IMAP FAMILY MEMBER-RELATED"/>
    <property type="match status" value="1"/>
</dbReference>
<keyword evidence="2" id="KW-0547">Nucleotide-binding</keyword>
<gene>
    <name evidence="6" type="primary">LOC117657830</name>
</gene>
<protein>
    <submittedName>
        <fullName evidence="6">GTPase IMAP family member 8-like isoform X2</fullName>
    </submittedName>
</protein>
<name>A0ABM3YSY1_PANGU</name>
<dbReference type="CDD" id="cd01852">
    <property type="entry name" value="AIG1"/>
    <property type="match status" value="3"/>
</dbReference>
<feature type="domain" description="AIG1-type G" evidence="4">
    <location>
        <begin position="232"/>
        <end position="435"/>
    </location>
</feature>
<feature type="domain" description="AIG1-type G" evidence="4">
    <location>
        <begin position="8"/>
        <end position="211"/>
    </location>
</feature>
<evidence type="ECO:0000313" key="5">
    <source>
        <dbReference type="Proteomes" id="UP001652622"/>
    </source>
</evidence>
<dbReference type="InterPro" id="IPR006703">
    <property type="entry name" value="G_AIG1"/>
</dbReference>
<reference evidence="6" key="1">
    <citation type="submission" date="2025-08" db="UniProtKB">
        <authorList>
            <consortium name="RefSeq"/>
        </authorList>
    </citation>
    <scope>IDENTIFICATION</scope>
    <source>
        <tissue evidence="6">Blood</tissue>
    </source>
</reference>
<dbReference type="GeneID" id="117657830"/>
<keyword evidence="3" id="KW-0342">GTP-binding</keyword>
<keyword evidence="5" id="KW-1185">Reference proteome</keyword>
<dbReference type="InterPro" id="IPR045058">
    <property type="entry name" value="GIMA/IAN/Toc"/>
</dbReference>
<dbReference type="PANTHER" id="PTHR10903:SF73">
    <property type="entry name" value="GTPASE IMAP FAMILY MEMBER 8"/>
    <property type="match status" value="1"/>
</dbReference>
<evidence type="ECO:0000256" key="3">
    <source>
        <dbReference type="ARBA" id="ARBA00023134"/>
    </source>
</evidence>
<comment type="similarity">
    <text evidence="1">Belongs to the TRAFAC class TrmE-Era-EngA-EngB-Septin-like GTPase superfamily. AIG1/Toc34/Toc159-like paraseptin GTPase family. IAN subfamily.</text>
</comment>
<evidence type="ECO:0000259" key="4">
    <source>
        <dbReference type="PROSITE" id="PS51720"/>
    </source>
</evidence>
<dbReference type="RefSeq" id="XP_060539228.1">
    <property type="nucleotide sequence ID" value="XM_060683245.1"/>
</dbReference>